<dbReference type="InterPro" id="IPR015943">
    <property type="entry name" value="WD40/YVTN_repeat-like_dom_sf"/>
</dbReference>
<dbReference type="SMART" id="SM00504">
    <property type="entry name" value="Ubox"/>
    <property type="match status" value="1"/>
</dbReference>
<sequence>MAWSNDPQLQQLAEILTRTISPDPNVRRPAENALCSRESELGFPVILLKLVDSGSADLTVRATAAIAFKNIIKKRWAQEEGEPSLLHDSDRATVKEFVVDLMLRSPEIVLKQLSEAVSIIGKHDFPKKWPELVPYMTTKFQSGDFHVINGVLRTASSLFQKYKHEFASNELFTEIKYVLENFAQPFTSLFVATIDLTVQKSADIQSLNVLVSSLVLMAEIFYCLNYQDLPEFFEDNMNIWMSKFLELLQFQNEALQKQETDGPGLLEKLRTQICENVCLYATKYREEFEPYLAKFVASIWHLLTSIGLHWKYDLLVSQAIDFLASVAKQSHNKGLFEDPNTLGSICENVILPNMKFRESDLEIYEDSPEEYIQRDIDGSDSATRRRSACDLVKSLAIHFEEKITHVFSGYIKALLDAYSTNPAELWPQKDTAIYLVTSLAVKAQTAKFGATQVNQLVNINSFYRDHILPELQSPNVDSIPVIKSDALRYVLVFRSLLEPDLIKGTLLLLPKLMAAKSVVTRSYASNLVDKTLLLRGQDGLGLVRPEELLPQADTLLKALFDVLNMTGSRENEFAMKAILRCLVSLGDKCIPVLAHLLPVLTVKVAEVSQNPSQPHFNHALFESLGFSIRLVCRTTPQAIGTFEDVLFPTFQQILSQDVQDFVPYVFQVLSLLIEFRSMHSLPLPDPYKVLFPILLTPVLWDRPGFVPPLVRLISAFICIQRDTLLAEDSSRENTLLGILQRLIQSKARDQEGFALLTAMFQSFSDSFWAVHEQKILLVLFQRLSSNRTPKYSKALILFFCRLVLARGPKHFMDTVEKIQAKMFGMVLRNLFTQDIGKMGTLREEKLAIVGSTQLLEFVLSVPEYTECWAPLLDATLTLFEKVGPGAGAEGDTAPSEQFVELESSEGYQAAYSKLQFAKQEDVEDVKLQSIKDPRAKASNMSLTCALSNEVPEEPVVSPVSGAIFEKRLAVKYISENGVDPINSQPISVDQLIDVKTPPVVKPRPPSITSIPAILKALQDEWDAVMLHSFQLRQQLQTARQELSHALYQHDAACRVIARQNKELTAAREALATLKPQANIPSAVAEAGGPAAIPAQAGMEAAPQVQEVESGPLSQEVITKLLEKATVLTQERKKRGKSVPEDLMSQDAIRGFKTLASHPGLHSAGAPGILCLDIHAADTSRVVTGGQDKNATVFNKETEQVIAILKGHTKKVSRVVYHPTEDVVVTCSPDTHIRIWDVGTSQTMHLITAHSGPVTGLSLHATGDYILSTSLDQHWAFSDIRTGRVLTQVTDQSNPVALTAAQFHPDGLIFATGTSDAQIKIWDLKERANVANFPEKRFPVP</sequence>
<dbReference type="PANTHER" id="PTHR43995">
    <property type="entry name" value="PRE-MRNA-PROCESSING FACTOR 19"/>
    <property type="match status" value="1"/>
</dbReference>
<dbReference type="EC" id="2.3.2.27" evidence="16"/>
<dbReference type="GO" id="GO:0071006">
    <property type="term" value="C:U2-type catalytic step 1 spliceosome"/>
    <property type="evidence" value="ECO:0007669"/>
    <property type="project" value="TreeGrafter"/>
</dbReference>
<evidence type="ECO:0000256" key="12">
    <source>
        <dbReference type="ARBA" id="ARBA00022786"/>
    </source>
</evidence>
<dbReference type="CDD" id="cd16656">
    <property type="entry name" value="RING-Ubox_PRP19"/>
    <property type="match status" value="1"/>
</dbReference>
<dbReference type="Pfam" id="PF03810">
    <property type="entry name" value="IBN_N"/>
    <property type="match status" value="1"/>
</dbReference>
<dbReference type="Pfam" id="PF03378">
    <property type="entry name" value="CAS_CSE1"/>
    <property type="match status" value="1"/>
</dbReference>
<dbReference type="InterPro" id="IPR055340">
    <property type="entry name" value="RING-Ubox_PRP19"/>
</dbReference>
<dbReference type="SUPFAM" id="SSF48371">
    <property type="entry name" value="ARM repeat"/>
    <property type="match status" value="1"/>
</dbReference>
<dbReference type="PROSITE" id="PS50294">
    <property type="entry name" value="WD_REPEATS_REGION"/>
    <property type="match status" value="2"/>
</dbReference>
<dbReference type="InterPro" id="IPR001680">
    <property type="entry name" value="WD40_rpt"/>
</dbReference>
<dbReference type="Pfam" id="PF08606">
    <property type="entry name" value="Prp19"/>
    <property type="match status" value="1"/>
</dbReference>
<dbReference type="Gene3D" id="2.130.10.10">
    <property type="entry name" value="YVTN repeat-like/Quinoprotein amine dehydrogenase"/>
    <property type="match status" value="1"/>
</dbReference>
<evidence type="ECO:0000256" key="10">
    <source>
        <dbReference type="ARBA" id="ARBA00022737"/>
    </source>
</evidence>
<dbReference type="PANTHER" id="PTHR43995:SF1">
    <property type="entry name" value="PRE-MRNA-PROCESSING FACTOR 19"/>
    <property type="match status" value="1"/>
</dbReference>
<dbReference type="InterPro" id="IPR011989">
    <property type="entry name" value="ARM-like"/>
</dbReference>
<dbReference type="Pfam" id="PF00400">
    <property type="entry name" value="WD40"/>
    <property type="match status" value="3"/>
</dbReference>
<dbReference type="PROSITE" id="PS50082">
    <property type="entry name" value="WD_REPEATS_2"/>
    <property type="match status" value="2"/>
</dbReference>
<keyword evidence="14 16" id="KW-0234">DNA repair</keyword>
<keyword evidence="6" id="KW-0853">WD repeat</keyword>
<evidence type="ECO:0000256" key="15">
    <source>
        <dbReference type="ARBA" id="ARBA00023242"/>
    </source>
</evidence>
<dbReference type="PROSITE" id="PS50166">
    <property type="entry name" value="IMPORTIN_B_NT"/>
    <property type="match status" value="1"/>
</dbReference>
<comment type="subunit">
    <text evidence="16">Homotetramer.</text>
</comment>
<dbReference type="GO" id="GO:0070534">
    <property type="term" value="P:protein K63-linked ubiquitination"/>
    <property type="evidence" value="ECO:0007669"/>
    <property type="project" value="UniProtKB-UniRule"/>
</dbReference>
<keyword evidence="10" id="KW-0677">Repeat</keyword>
<accession>A0A7R8WP31</accession>
<dbReference type="InterPro" id="IPR038959">
    <property type="entry name" value="Prp19"/>
</dbReference>
<dbReference type="InterPro" id="IPR005043">
    <property type="entry name" value="XPO2_C"/>
</dbReference>
<dbReference type="InterPro" id="IPR019775">
    <property type="entry name" value="WD40_repeat_CS"/>
</dbReference>
<dbReference type="InterPro" id="IPR013713">
    <property type="entry name" value="XPO2_central"/>
</dbReference>
<evidence type="ECO:0000256" key="13">
    <source>
        <dbReference type="ARBA" id="ARBA00023187"/>
    </source>
</evidence>
<dbReference type="EMBL" id="OB664732">
    <property type="protein sequence ID" value="CAD7232503.1"/>
    <property type="molecule type" value="Genomic_DNA"/>
</dbReference>
<comment type="catalytic activity">
    <reaction evidence="1 16">
        <text>S-ubiquitinyl-[E2 ubiquitin-conjugating enzyme]-L-cysteine + [acceptor protein]-L-lysine = [E2 ubiquitin-conjugating enzyme]-L-cysteine + N(6)-ubiquitinyl-[acceptor protein]-L-lysine.</text>
        <dbReference type="EC" id="2.3.2.27"/>
    </reaction>
</comment>
<gene>
    <name evidence="17" type="ORF">CTOB1V02_LOCUS10338</name>
</gene>
<evidence type="ECO:0000256" key="16">
    <source>
        <dbReference type="RuleBase" id="RU367101"/>
    </source>
</evidence>
<dbReference type="GO" id="GO:0061630">
    <property type="term" value="F:ubiquitin protein ligase activity"/>
    <property type="evidence" value="ECO:0007669"/>
    <property type="project" value="UniProtKB-UniRule"/>
</dbReference>
<evidence type="ECO:0000256" key="6">
    <source>
        <dbReference type="ARBA" id="ARBA00022574"/>
    </source>
</evidence>
<keyword evidence="9 16" id="KW-0747">Spliceosome</keyword>
<dbReference type="Gene3D" id="1.25.10.10">
    <property type="entry name" value="Leucine-rich Repeat Variant"/>
    <property type="match status" value="1"/>
</dbReference>
<evidence type="ECO:0000256" key="4">
    <source>
        <dbReference type="ARBA" id="ARBA00006388"/>
    </source>
</evidence>
<evidence type="ECO:0000313" key="17">
    <source>
        <dbReference type="EMBL" id="CAD7232503.1"/>
    </source>
</evidence>
<comment type="similarity">
    <text evidence="4 16">Belongs to the WD repeat PRP19 family.</text>
</comment>
<dbReference type="FunFam" id="3.30.40.10:FF:000027">
    <property type="entry name" value="Pre-mRNA-processing factor 19, putative"/>
    <property type="match status" value="1"/>
</dbReference>
<evidence type="ECO:0000256" key="5">
    <source>
        <dbReference type="ARBA" id="ARBA00008669"/>
    </source>
</evidence>
<evidence type="ECO:0000256" key="9">
    <source>
        <dbReference type="ARBA" id="ARBA00022728"/>
    </source>
</evidence>
<dbReference type="InterPro" id="IPR013915">
    <property type="entry name" value="Prp19_cc"/>
</dbReference>
<dbReference type="FunFam" id="1.25.10.10:FF:000507">
    <property type="entry name" value="Exportin-2"/>
    <property type="match status" value="1"/>
</dbReference>
<comment type="function">
    <text evidence="16">Ubiquitin-protein ligase which is mainly involved pre-mRNA splicing and DNA repair. Required for pre-mRNA splicing as component of the spliceosome.</text>
</comment>
<dbReference type="GO" id="GO:0000398">
    <property type="term" value="P:mRNA splicing, via spliceosome"/>
    <property type="evidence" value="ECO:0007669"/>
    <property type="project" value="InterPro"/>
</dbReference>
<dbReference type="OrthoDB" id="3268246at2759"/>
<dbReference type="GO" id="GO:0000974">
    <property type="term" value="C:Prp19 complex"/>
    <property type="evidence" value="ECO:0007669"/>
    <property type="project" value="UniProtKB-UniRule"/>
</dbReference>
<name>A0A7R8WP31_9CRUS</name>
<protein>
    <recommendedName>
        <fullName evidence="16">Pre-mRNA-processing factor 19</fullName>
        <ecNumber evidence="16">2.3.2.27</ecNumber>
    </recommendedName>
</protein>
<keyword evidence="15 16" id="KW-0539">Nucleus</keyword>
<dbReference type="GO" id="GO:0006886">
    <property type="term" value="P:intracellular protein transport"/>
    <property type="evidence" value="ECO:0007669"/>
    <property type="project" value="InterPro"/>
</dbReference>
<keyword evidence="11 16" id="KW-0227">DNA damage</keyword>
<comment type="similarity">
    <text evidence="5">Belongs to the XPO2/CSE1 family.</text>
</comment>
<reference evidence="17" key="1">
    <citation type="submission" date="2020-11" db="EMBL/GenBank/DDBJ databases">
        <authorList>
            <person name="Tran Van P."/>
        </authorList>
    </citation>
    <scope>NUCLEOTIDE SEQUENCE</scope>
</reference>
<keyword evidence="13 16" id="KW-0508">mRNA splicing</keyword>
<dbReference type="Gene3D" id="3.30.40.10">
    <property type="entry name" value="Zinc/RING finger domain, C3HC4 (zinc finger)"/>
    <property type="match status" value="1"/>
</dbReference>
<dbReference type="Pfam" id="PF08506">
    <property type="entry name" value="Cse1"/>
    <property type="match status" value="1"/>
</dbReference>
<keyword evidence="7 16" id="KW-0507">mRNA processing</keyword>
<dbReference type="PROSITE" id="PS00678">
    <property type="entry name" value="WD_REPEATS_1"/>
    <property type="match status" value="1"/>
</dbReference>
<dbReference type="InterPro" id="IPR016024">
    <property type="entry name" value="ARM-type_fold"/>
</dbReference>
<keyword evidence="12 16" id="KW-0833">Ubl conjugation pathway</keyword>
<dbReference type="SMART" id="SM00320">
    <property type="entry name" value="WD40"/>
    <property type="match status" value="4"/>
</dbReference>
<evidence type="ECO:0000256" key="7">
    <source>
        <dbReference type="ARBA" id="ARBA00022664"/>
    </source>
</evidence>
<dbReference type="SUPFAM" id="SSF57850">
    <property type="entry name" value="RING/U-box"/>
    <property type="match status" value="1"/>
</dbReference>
<dbReference type="SUPFAM" id="SSF50978">
    <property type="entry name" value="WD40 repeat-like"/>
    <property type="match status" value="1"/>
</dbReference>
<dbReference type="InterPro" id="IPR036322">
    <property type="entry name" value="WD40_repeat_dom_sf"/>
</dbReference>
<evidence type="ECO:0000256" key="3">
    <source>
        <dbReference type="ARBA" id="ARBA00004906"/>
    </source>
</evidence>
<dbReference type="GO" id="GO:0005737">
    <property type="term" value="C:cytoplasm"/>
    <property type="evidence" value="ECO:0007669"/>
    <property type="project" value="TreeGrafter"/>
</dbReference>
<dbReference type="InterPro" id="IPR001494">
    <property type="entry name" value="Importin-beta_N"/>
</dbReference>
<comment type="pathway">
    <text evidence="3 16">Protein modification; protein ubiquitination.</text>
</comment>
<evidence type="ECO:0000256" key="11">
    <source>
        <dbReference type="ARBA" id="ARBA00022763"/>
    </source>
</evidence>
<proteinExistence type="inferred from homology"/>
<organism evidence="17">
    <name type="scientific">Cyprideis torosa</name>
    <dbReference type="NCBI Taxonomy" id="163714"/>
    <lineage>
        <taxon>Eukaryota</taxon>
        <taxon>Metazoa</taxon>
        <taxon>Ecdysozoa</taxon>
        <taxon>Arthropoda</taxon>
        <taxon>Crustacea</taxon>
        <taxon>Oligostraca</taxon>
        <taxon>Ostracoda</taxon>
        <taxon>Podocopa</taxon>
        <taxon>Podocopida</taxon>
        <taxon>Cytherocopina</taxon>
        <taxon>Cytheroidea</taxon>
        <taxon>Cytherideidae</taxon>
        <taxon>Cyprideis</taxon>
    </lineage>
</organism>
<comment type="subcellular location">
    <subcellularLocation>
        <location evidence="2 16">Nucleus</location>
    </subcellularLocation>
</comment>
<evidence type="ECO:0000256" key="1">
    <source>
        <dbReference type="ARBA" id="ARBA00000900"/>
    </source>
</evidence>
<dbReference type="PROSITE" id="PS51698">
    <property type="entry name" value="U_BOX"/>
    <property type="match status" value="1"/>
</dbReference>
<dbReference type="InterPro" id="IPR013083">
    <property type="entry name" value="Znf_RING/FYVE/PHD"/>
</dbReference>
<dbReference type="SMART" id="SM00913">
    <property type="entry name" value="IBN_N"/>
    <property type="match status" value="1"/>
</dbReference>
<keyword evidence="8 16" id="KW-0808">Transferase</keyword>
<evidence type="ECO:0000256" key="2">
    <source>
        <dbReference type="ARBA" id="ARBA00004123"/>
    </source>
</evidence>
<dbReference type="GO" id="GO:0006281">
    <property type="term" value="P:DNA repair"/>
    <property type="evidence" value="ECO:0007669"/>
    <property type="project" value="UniProtKB-KW"/>
</dbReference>
<evidence type="ECO:0000256" key="14">
    <source>
        <dbReference type="ARBA" id="ARBA00023204"/>
    </source>
</evidence>
<dbReference type="GO" id="GO:0031267">
    <property type="term" value="F:small GTPase binding"/>
    <property type="evidence" value="ECO:0007669"/>
    <property type="project" value="InterPro"/>
</dbReference>
<dbReference type="InterPro" id="IPR003613">
    <property type="entry name" value="Ubox_domain"/>
</dbReference>
<evidence type="ECO:0000256" key="8">
    <source>
        <dbReference type="ARBA" id="ARBA00022679"/>
    </source>
</evidence>